<dbReference type="Pfam" id="PF13704">
    <property type="entry name" value="Glyco_tranf_2_4"/>
    <property type="match status" value="1"/>
</dbReference>
<comment type="subcellular location">
    <subcellularLocation>
        <location evidence="1">Membrane</location>
        <topology evidence="1">Single-pass membrane protein</topology>
    </subcellularLocation>
</comment>
<protein>
    <recommendedName>
        <fullName evidence="6">Glycosyltransferase family 92 protein</fullName>
    </recommendedName>
</protein>
<keyword evidence="3" id="KW-0472">Membrane</keyword>
<proteinExistence type="predicted"/>
<evidence type="ECO:0000256" key="2">
    <source>
        <dbReference type="ARBA" id="ARBA00022692"/>
    </source>
</evidence>
<dbReference type="GO" id="GO:0016020">
    <property type="term" value="C:membrane"/>
    <property type="evidence" value="ECO:0007669"/>
    <property type="project" value="UniProtKB-SubCell"/>
</dbReference>
<comment type="caution">
    <text evidence="4">The sequence shown here is derived from an EMBL/GenBank/DDBJ whole genome shotgun (WGS) entry which is preliminary data.</text>
</comment>
<evidence type="ECO:0008006" key="6">
    <source>
        <dbReference type="Google" id="ProtNLM"/>
    </source>
</evidence>
<dbReference type="Proteomes" id="UP000751190">
    <property type="component" value="Unassembled WGS sequence"/>
</dbReference>
<keyword evidence="3" id="KW-1133">Transmembrane helix</keyword>
<evidence type="ECO:0000313" key="5">
    <source>
        <dbReference type="Proteomes" id="UP000751190"/>
    </source>
</evidence>
<gene>
    <name evidence="4" type="ORF">KFE25_006078</name>
</gene>
<dbReference type="AlphaFoldDB" id="A0A8J5XKF1"/>
<dbReference type="GO" id="GO:0016757">
    <property type="term" value="F:glycosyltransferase activity"/>
    <property type="evidence" value="ECO:0007669"/>
    <property type="project" value="TreeGrafter"/>
</dbReference>
<keyword evidence="2" id="KW-0812">Transmembrane</keyword>
<dbReference type="EMBL" id="JAGTXO010000002">
    <property type="protein sequence ID" value="KAG8469623.1"/>
    <property type="molecule type" value="Genomic_DNA"/>
</dbReference>
<dbReference type="PANTHER" id="PTHR21461:SF69">
    <property type="entry name" value="GLYCOSYLTRANSFERASE FAMILY 92 PROTEIN"/>
    <property type="match status" value="1"/>
</dbReference>
<reference evidence="4" key="1">
    <citation type="submission" date="2021-05" db="EMBL/GenBank/DDBJ databases">
        <title>The genome of the haptophyte Pavlova lutheri (Diacronema luteri, Pavlovales) - a model for lipid biosynthesis in eukaryotic algae.</title>
        <authorList>
            <person name="Hulatt C.J."/>
            <person name="Posewitz M.C."/>
        </authorList>
    </citation>
    <scope>NUCLEOTIDE SEQUENCE</scope>
    <source>
        <strain evidence="4">NIVA-4/92</strain>
    </source>
</reference>
<sequence>MATIVNNEGRWLPEWIMFHRLLGVDHFYIYDDKSTDDTRDVVRAFAELGWATLYDDVVALQREFAIDVPAHVRFTPQFVIVQHVARAHAQDTEWLALFDVDEFLLPRTSAWLCIGDALIRSHAKCGVLRLRGTLFLPNTTETRPLPPSRLLIDTASFFVPVASLHDKDRVPLHKNFARPEAIARIDHGGIHNMRPSGGYTLHIAKPTALFFAHFRYRTLSDFAAKKRKAYAGHADKSAVWERLTLALLDYKRAGVALPATHPLRRYKRPMRQFYASFRAWYAQPSPRPQLDVPLAFGQVRPTAAPTGVASALRGRATAAPAAECGSNHSSAFC</sequence>
<keyword evidence="5" id="KW-1185">Reference proteome</keyword>
<accession>A0A8J5XKF1</accession>
<evidence type="ECO:0000313" key="4">
    <source>
        <dbReference type="EMBL" id="KAG8469623.1"/>
    </source>
</evidence>
<organism evidence="4 5">
    <name type="scientific">Diacronema lutheri</name>
    <name type="common">Unicellular marine alga</name>
    <name type="synonym">Monochrysis lutheri</name>
    <dbReference type="NCBI Taxonomy" id="2081491"/>
    <lineage>
        <taxon>Eukaryota</taxon>
        <taxon>Haptista</taxon>
        <taxon>Haptophyta</taxon>
        <taxon>Pavlovophyceae</taxon>
        <taxon>Pavlovales</taxon>
        <taxon>Pavlovaceae</taxon>
        <taxon>Diacronema</taxon>
    </lineage>
</organism>
<evidence type="ECO:0000256" key="3">
    <source>
        <dbReference type="ARBA" id="ARBA00022989"/>
    </source>
</evidence>
<name>A0A8J5XKF1_DIALT</name>
<evidence type="ECO:0000256" key="1">
    <source>
        <dbReference type="ARBA" id="ARBA00004167"/>
    </source>
</evidence>
<dbReference type="GO" id="GO:0005737">
    <property type="term" value="C:cytoplasm"/>
    <property type="evidence" value="ECO:0007669"/>
    <property type="project" value="TreeGrafter"/>
</dbReference>
<dbReference type="OrthoDB" id="2526284at2759"/>
<dbReference type="PANTHER" id="PTHR21461">
    <property type="entry name" value="GLYCOSYLTRANSFERASE FAMILY 92 PROTEIN"/>
    <property type="match status" value="1"/>
</dbReference>